<proteinExistence type="inferred from homology"/>
<dbReference type="OrthoDB" id="9804366at2"/>
<reference evidence="10 11" key="1">
    <citation type="submission" date="2018-04" db="EMBL/GenBank/DDBJ databases">
        <title>Genomic Encyclopedia of Type Strains, Phase IV (KMG-IV): sequencing the most valuable type-strain genomes for metagenomic binning, comparative biology and taxonomic classification.</title>
        <authorList>
            <person name="Goeker M."/>
        </authorList>
    </citation>
    <scope>NUCLEOTIDE SEQUENCE [LARGE SCALE GENOMIC DNA]</scope>
    <source>
        <strain evidence="10 11">DSM 100231</strain>
    </source>
</reference>
<keyword evidence="7" id="KW-0411">Iron-sulfur</keyword>
<keyword evidence="6" id="KW-0408">Iron</keyword>
<feature type="domain" description="Aminotransferase class V" evidence="9">
    <location>
        <begin position="3"/>
        <end position="367"/>
    </location>
</feature>
<dbReference type="GO" id="GO:0051536">
    <property type="term" value="F:iron-sulfur cluster binding"/>
    <property type="evidence" value="ECO:0007669"/>
    <property type="project" value="UniProtKB-KW"/>
</dbReference>
<keyword evidence="11" id="KW-1185">Reference proteome</keyword>
<dbReference type="InterPro" id="IPR015421">
    <property type="entry name" value="PyrdxlP-dep_Trfase_major"/>
</dbReference>
<organism evidence="10 11">
    <name type="scientific">Pontibacter virosus</name>
    <dbReference type="NCBI Taxonomy" id="1765052"/>
    <lineage>
        <taxon>Bacteria</taxon>
        <taxon>Pseudomonadati</taxon>
        <taxon>Bacteroidota</taxon>
        <taxon>Cytophagia</taxon>
        <taxon>Cytophagales</taxon>
        <taxon>Hymenobacteraceae</taxon>
        <taxon>Pontibacter</taxon>
    </lineage>
</organism>
<dbReference type="EMBL" id="QEKI01000012">
    <property type="protein sequence ID" value="PVY39275.1"/>
    <property type="molecule type" value="Genomic_DNA"/>
</dbReference>
<dbReference type="RefSeq" id="WP_116544462.1">
    <property type="nucleotide sequence ID" value="NZ_QEKI01000012.1"/>
</dbReference>
<dbReference type="Proteomes" id="UP000245466">
    <property type="component" value="Unassembled WGS sequence"/>
</dbReference>
<evidence type="ECO:0000256" key="7">
    <source>
        <dbReference type="ARBA" id="ARBA00023014"/>
    </source>
</evidence>
<keyword evidence="3" id="KW-0808">Transferase</keyword>
<evidence type="ECO:0000256" key="3">
    <source>
        <dbReference type="ARBA" id="ARBA00022679"/>
    </source>
</evidence>
<evidence type="ECO:0000256" key="5">
    <source>
        <dbReference type="ARBA" id="ARBA00022898"/>
    </source>
</evidence>
<keyword evidence="5" id="KW-0663">Pyridoxal phosphate</keyword>
<dbReference type="PANTHER" id="PTHR11601">
    <property type="entry name" value="CYSTEINE DESULFURYLASE FAMILY MEMBER"/>
    <property type="match status" value="1"/>
</dbReference>
<comment type="cofactor">
    <cofactor evidence="1">
        <name>pyridoxal 5'-phosphate</name>
        <dbReference type="ChEBI" id="CHEBI:597326"/>
    </cofactor>
</comment>
<evidence type="ECO:0000313" key="10">
    <source>
        <dbReference type="EMBL" id="PVY39275.1"/>
    </source>
</evidence>
<dbReference type="PIRSF" id="PIRSF005572">
    <property type="entry name" value="NifS"/>
    <property type="match status" value="1"/>
</dbReference>
<comment type="caution">
    <text evidence="10">The sequence shown here is derived from an EMBL/GenBank/DDBJ whole genome shotgun (WGS) entry which is preliminary data.</text>
</comment>
<dbReference type="Pfam" id="PF00266">
    <property type="entry name" value="Aminotran_5"/>
    <property type="match status" value="1"/>
</dbReference>
<evidence type="ECO:0000313" key="11">
    <source>
        <dbReference type="Proteomes" id="UP000245466"/>
    </source>
</evidence>
<dbReference type="PANTHER" id="PTHR11601:SF34">
    <property type="entry name" value="CYSTEINE DESULFURASE"/>
    <property type="match status" value="1"/>
</dbReference>
<evidence type="ECO:0000256" key="8">
    <source>
        <dbReference type="ARBA" id="ARBA00050776"/>
    </source>
</evidence>
<dbReference type="GO" id="GO:0031071">
    <property type="term" value="F:cysteine desulfurase activity"/>
    <property type="evidence" value="ECO:0007669"/>
    <property type="project" value="UniProtKB-EC"/>
</dbReference>
<dbReference type="Gene3D" id="1.10.260.50">
    <property type="match status" value="1"/>
</dbReference>
<dbReference type="AlphaFoldDB" id="A0A2U1AS76"/>
<dbReference type="Gene3D" id="3.40.640.10">
    <property type="entry name" value="Type I PLP-dependent aspartate aminotransferase-like (Major domain)"/>
    <property type="match status" value="1"/>
</dbReference>
<evidence type="ECO:0000256" key="1">
    <source>
        <dbReference type="ARBA" id="ARBA00001933"/>
    </source>
</evidence>
<dbReference type="InterPro" id="IPR015424">
    <property type="entry name" value="PyrdxlP-dep_Trfase"/>
</dbReference>
<sequence>MRVYLDNAATTPLDKEVFDAMAPFMLEHFGNPSSIHSHGREVRSAIEKARRTVATLLNTSPAEVFFTSGGTEADNAAIVCTCRSLGIKHAITTKLEHHAVLHTMEMLEKQGDVQLSYLRHDERGNLDLEHLEELLANQPRTIVSIMHANNEIGTLNDIEKIGEICRKYDAIFHSDTVQTMGHYKHDVQQIGANFLVGSAHKFHGPKGVGFLYCDAATKIQPLIQGGAQERNMRGGTENVYGIIGLAKALEIAYRDMAEHQKHMQGLKDRMIYKLREQMEDVSFNGMSEFADKSLYTVLNVSLPASDINEMLLFSLDIAKISASGGSACSSGANAGSHVLRALGVDPSRGSVRFSFSKYNTEAEIDYVAETLAKMYKKELA</sequence>
<evidence type="ECO:0000256" key="2">
    <source>
        <dbReference type="ARBA" id="ARBA00006490"/>
    </source>
</evidence>
<keyword evidence="4" id="KW-0479">Metal-binding</keyword>
<dbReference type="GO" id="GO:0046872">
    <property type="term" value="F:metal ion binding"/>
    <property type="evidence" value="ECO:0007669"/>
    <property type="project" value="UniProtKB-KW"/>
</dbReference>
<comment type="similarity">
    <text evidence="2">Belongs to the class-V pyridoxal-phosphate-dependent aminotransferase family. NifS/IscS subfamily.</text>
</comment>
<evidence type="ECO:0000256" key="6">
    <source>
        <dbReference type="ARBA" id="ARBA00023004"/>
    </source>
</evidence>
<dbReference type="SUPFAM" id="SSF53383">
    <property type="entry name" value="PLP-dependent transferases"/>
    <property type="match status" value="1"/>
</dbReference>
<dbReference type="InterPro" id="IPR000192">
    <property type="entry name" value="Aminotrans_V_dom"/>
</dbReference>
<dbReference type="Gene3D" id="3.90.1150.10">
    <property type="entry name" value="Aspartate Aminotransferase, domain 1"/>
    <property type="match status" value="1"/>
</dbReference>
<dbReference type="InterPro" id="IPR016454">
    <property type="entry name" value="Cysteine_dSase"/>
</dbReference>
<dbReference type="InterPro" id="IPR015422">
    <property type="entry name" value="PyrdxlP-dep_Trfase_small"/>
</dbReference>
<evidence type="ECO:0000259" key="9">
    <source>
        <dbReference type="Pfam" id="PF00266"/>
    </source>
</evidence>
<accession>A0A2U1AS76</accession>
<gene>
    <name evidence="10" type="ORF">C8E01_11274</name>
</gene>
<protein>
    <submittedName>
        <fullName evidence="10">Cysteine desulfurase</fullName>
    </submittedName>
</protein>
<comment type="catalytic activity">
    <reaction evidence="8">
        <text>(sulfur carrier)-H + L-cysteine = (sulfur carrier)-SH + L-alanine</text>
        <dbReference type="Rhea" id="RHEA:43892"/>
        <dbReference type="Rhea" id="RHEA-COMP:14737"/>
        <dbReference type="Rhea" id="RHEA-COMP:14739"/>
        <dbReference type="ChEBI" id="CHEBI:29917"/>
        <dbReference type="ChEBI" id="CHEBI:35235"/>
        <dbReference type="ChEBI" id="CHEBI:57972"/>
        <dbReference type="ChEBI" id="CHEBI:64428"/>
        <dbReference type="EC" id="2.8.1.7"/>
    </reaction>
</comment>
<evidence type="ECO:0000256" key="4">
    <source>
        <dbReference type="ARBA" id="ARBA00022723"/>
    </source>
</evidence>
<name>A0A2U1AS76_9BACT</name>